<dbReference type="AlphaFoldDB" id="A0A9N9H4S9"/>
<protein>
    <submittedName>
        <fullName evidence="1">25529_t:CDS:1</fullName>
    </submittedName>
</protein>
<sequence>SSTNINTKLSHIEGVIRQLTTTPKSTKIEIETDVKDFLTSNKNRINLTPIKITQAALTAEIINTISNIKLEP</sequence>
<comment type="caution">
    <text evidence="1">The sequence shown here is derived from an EMBL/GenBank/DDBJ whole genome shotgun (WGS) entry which is preliminary data.</text>
</comment>
<reference evidence="1" key="1">
    <citation type="submission" date="2021-06" db="EMBL/GenBank/DDBJ databases">
        <authorList>
            <person name="Kallberg Y."/>
            <person name="Tangrot J."/>
            <person name="Rosling A."/>
        </authorList>
    </citation>
    <scope>NUCLEOTIDE SEQUENCE</scope>
    <source>
        <strain evidence="1">MA453B</strain>
    </source>
</reference>
<accession>A0A9N9H4S9</accession>
<organism evidence="1 2">
    <name type="scientific">Dentiscutata erythropus</name>
    <dbReference type="NCBI Taxonomy" id="1348616"/>
    <lineage>
        <taxon>Eukaryota</taxon>
        <taxon>Fungi</taxon>
        <taxon>Fungi incertae sedis</taxon>
        <taxon>Mucoromycota</taxon>
        <taxon>Glomeromycotina</taxon>
        <taxon>Glomeromycetes</taxon>
        <taxon>Diversisporales</taxon>
        <taxon>Gigasporaceae</taxon>
        <taxon>Dentiscutata</taxon>
    </lineage>
</organism>
<name>A0A9N9H4S9_9GLOM</name>
<evidence type="ECO:0000313" key="2">
    <source>
        <dbReference type="Proteomes" id="UP000789405"/>
    </source>
</evidence>
<dbReference type="Proteomes" id="UP000789405">
    <property type="component" value="Unassembled WGS sequence"/>
</dbReference>
<gene>
    <name evidence="1" type="ORF">DERYTH_LOCUS10070</name>
</gene>
<proteinExistence type="predicted"/>
<dbReference type="EMBL" id="CAJVPY010005712">
    <property type="protein sequence ID" value="CAG8648829.1"/>
    <property type="molecule type" value="Genomic_DNA"/>
</dbReference>
<evidence type="ECO:0000313" key="1">
    <source>
        <dbReference type="EMBL" id="CAG8648829.1"/>
    </source>
</evidence>
<keyword evidence="2" id="KW-1185">Reference proteome</keyword>
<feature type="non-terminal residue" evidence="1">
    <location>
        <position position="1"/>
    </location>
</feature>